<keyword evidence="3" id="KW-0378">Hydrolase</keyword>
<dbReference type="Pfam" id="PF13472">
    <property type="entry name" value="Lipase_GDSL_2"/>
    <property type="match status" value="1"/>
</dbReference>
<gene>
    <name evidence="3" type="ORF">LHJ74_10165</name>
</gene>
<accession>A0ABT2JQW2</accession>
<comment type="caution">
    <text evidence="3">The sequence shown here is derived from an EMBL/GenBank/DDBJ whole genome shotgun (WGS) entry which is preliminary data.</text>
</comment>
<dbReference type="EMBL" id="JAJAGO010000004">
    <property type="protein sequence ID" value="MCT2590272.1"/>
    <property type="molecule type" value="Genomic_DNA"/>
</dbReference>
<dbReference type="InterPro" id="IPR013830">
    <property type="entry name" value="SGNH_hydro"/>
</dbReference>
<evidence type="ECO:0000313" key="4">
    <source>
        <dbReference type="Proteomes" id="UP001156389"/>
    </source>
</evidence>
<dbReference type="PANTHER" id="PTHR30383:SF5">
    <property type="entry name" value="SGNH HYDROLASE-TYPE ESTERASE DOMAIN-CONTAINING PROTEIN"/>
    <property type="match status" value="1"/>
</dbReference>
<dbReference type="RefSeq" id="WP_260217580.1">
    <property type="nucleotide sequence ID" value="NZ_JAJAGO010000004.1"/>
</dbReference>
<dbReference type="SUPFAM" id="SSF52266">
    <property type="entry name" value="SGNH hydrolase"/>
    <property type="match status" value="1"/>
</dbReference>
<dbReference type="InterPro" id="IPR036514">
    <property type="entry name" value="SGNH_hydro_sf"/>
</dbReference>
<reference evidence="3 4" key="1">
    <citation type="submission" date="2021-10" db="EMBL/GenBank/DDBJ databases">
        <title>Streptomyces gossypii sp. nov., isolated from soil collected from cotton field.</title>
        <authorList>
            <person name="Ge X."/>
            <person name="Chen X."/>
            <person name="Liu W."/>
        </authorList>
    </citation>
    <scope>NUCLEOTIDE SEQUENCE [LARGE SCALE GENOMIC DNA]</scope>
    <source>
        <strain evidence="3 4">N2-109</strain>
    </source>
</reference>
<dbReference type="Gene3D" id="3.40.50.1110">
    <property type="entry name" value="SGNH hydrolase"/>
    <property type="match status" value="1"/>
</dbReference>
<organism evidence="3 4">
    <name type="scientific">Streptomyces gossypii</name>
    <dbReference type="NCBI Taxonomy" id="2883101"/>
    <lineage>
        <taxon>Bacteria</taxon>
        <taxon>Bacillati</taxon>
        <taxon>Actinomycetota</taxon>
        <taxon>Actinomycetes</taxon>
        <taxon>Kitasatosporales</taxon>
        <taxon>Streptomycetaceae</taxon>
        <taxon>Streptomyces</taxon>
    </lineage>
</organism>
<name>A0ABT2JQW2_9ACTN</name>
<proteinExistence type="predicted"/>
<dbReference type="GO" id="GO:0016787">
    <property type="term" value="F:hydrolase activity"/>
    <property type="evidence" value="ECO:0007669"/>
    <property type="project" value="UniProtKB-KW"/>
</dbReference>
<dbReference type="Proteomes" id="UP001156389">
    <property type="component" value="Unassembled WGS sequence"/>
</dbReference>
<evidence type="ECO:0000256" key="1">
    <source>
        <dbReference type="SAM" id="MobiDB-lite"/>
    </source>
</evidence>
<feature type="region of interest" description="Disordered" evidence="1">
    <location>
        <begin position="37"/>
        <end position="73"/>
    </location>
</feature>
<dbReference type="CDD" id="cd01832">
    <property type="entry name" value="SGNH_hydrolase_like_1"/>
    <property type="match status" value="1"/>
</dbReference>
<evidence type="ECO:0000313" key="3">
    <source>
        <dbReference type="EMBL" id="MCT2590272.1"/>
    </source>
</evidence>
<sequence length="310" mass="34039">MRRSPGAKTDGSGRTRVTATGAAVALLIGGLSFAACGDDDSPGRTDAQPKARRAQASPRPSPTPPTAWDRTPESLAAVGDSISRGFDACSLLSDCPEVSWATGVDPDIKSLARQLLERPRKQSWNVAKTGAVMADLPAQMERAAAHDPDMVTVMAGSNDACQPSAAEMTPVAEFRTDFEEALRTLRREQPKTQVYVSSVPNLKRLWSEGRKDRIRMQVWRLGICQSMLQDPNATGKAAVDRRQQVYDRVVAYNTVLEEVCAEDELCRYDGGAVFDYRFTGDELSSWDWFHPSKQGQRKLAELAYRQITAS</sequence>
<evidence type="ECO:0000259" key="2">
    <source>
        <dbReference type="Pfam" id="PF13472"/>
    </source>
</evidence>
<dbReference type="PANTHER" id="PTHR30383">
    <property type="entry name" value="THIOESTERASE 1/PROTEASE 1/LYSOPHOSPHOLIPASE L1"/>
    <property type="match status" value="1"/>
</dbReference>
<feature type="domain" description="SGNH hydrolase-type esterase" evidence="2">
    <location>
        <begin position="77"/>
        <end position="297"/>
    </location>
</feature>
<dbReference type="InterPro" id="IPR051532">
    <property type="entry name" value="Ester_Hydrolysis_Enzymes"/>
</dbReference>
<protein>
    <submittedName>
        <fullName evidence="3">SGNH/GDSL hydrolase family protein</fullName>
    </submittedName>
</protein>
<keyword evidence="4" id="KW-1185">Reference proteome</keyword>